<keyword evidence="2" id="KW-1185">Reference proteome</keyword>
<sequence length="303" mass="36003">MLKQQIQDFENLIEVEDRCLANRNVELDDLESFRVKEKAIQLMDHVKTSLIEEYDQNVDDLLLDFFRDELITSKGVKSEYEFESRLLRMAKSWVRGEDDGSLEWEMEGRREVCIQEMDKRGKWKDFEEEQKEIGIEMTTILFEHLLHELSIDLLNVRTHFCSCFSLTYRFRRSRRPSRTLELRKKQFALLLHVVDELQNTIEVEQKTEKIRIRVLIVEKLQELHSIRIQKLTKQGHFLPEEDNKFLERIRAAVEEEERQAMAAADTSTANDAITNALNLEYQIIVKNGDNKIQEKLNVIEEKE</sequence>
<accession>A0ACB8ZVW9</accession>
<dbReference type="EMBL" id="CM042016">
    <property type="protein sequence ID" value="KAI3701343.1"/>
    <property type="molecule type" value="Genomic_DNA"/>
</dbReference>
<organism evidence="1 2">
    <name type="scientific">Cichorium intybus</name>
    <name type="common">Chicory</name>
    <dbReference type="NCBI Taxonomy" id="13427"/>
    <lineage>
        <taxon>Eukaryota</taxon>
        <taxon>Viridiplantae</taxon>
        <taxon>Streptophyta</taxon>
        <taxon>Embryophyta</taxon>
        <taxon>Tracheophyta</taxon>
        <taxon>Spermatophyta</taxon>
        <taxon>Magnoliopsida</taxon>
        <taxon>eudicotyledons</taxon>
        <taxon>Gunneridae</taxon>
        <taxon>Pentapetalae</taxon>
        <taxon>asterids</taxon>
        <taxon>campanulids</taxon>
        <taxon>Asterales</taxon>
        <taxon>Asteraceae</taxon>
        <taxon>Cichorioideae</taxon>
        <taxon>Cichorieae</taxon>
        <taxon>Cichoriinae</taxon>
        <taxon>Cichorium</taxon>
    </lineage>
</organism>
<dbReference type="Proteomes" id="UP001055811">
    <property type="component" value="Linkage Group LG08"/>
</dbReference>
<gene>
    <name evidence="1" type="ORF">L2E82_45997</name>
</gene>
<evidence type="ECO:0000313" key="2">
    <source>
        <dbReference type="Proteomes" id="UP001055811"/>
    </source>
</evidence>
<reference evidence="2" key="1">
    <citation type="journal article" date="2022" name="Mol. Ecol. Resour.">
        <title>The genomes of chicory, endive, great burdock and yacon provide insights into Asteraceae palaeo-polyploidization history and plant inulin production.</title>
        <authorList>
            <person name="Fan W."/>
            <person name="Wang S."/>
            <person name="Wang H."/>
            <person name="Wang A."/>
            <person name="Jiang F."/>
            <person name="Liu H."/>
            <person name="Zhao H."/>
            <person name="Xu D."/>
            <person name="Zhang Y."/>
        </authorList>
    </citation>
    <scope>NUCLEOTIDE SEQUENCE [LARGE SCALE GENOMIC DNA]</scope>
    <source>
        <strain evidence="2">cv. Punajuju</strain>
    </source>
</reference>
<reference evidence="1 2" key="2">
    <citation type="journal article" date="2022" name="Mol. Ecol. Resour.">
        <title>The genomes of chicory, endive, great burdock and yacon provide insights into Asteraceae paleo-polyploidization history and plant inulin production.</title>
        <authorList>
            <person name="Fan W."/>
            <person name="Wang S."/>
            <person name="Wang H."/>
            <person name="Wang A."/>
            <person name="Jiang F."/>
            <person name="Liu H."/>
            <person name="Zhao H."/>
            <person name="Xu D."/>
            <person name="Zhang Y."/>
        </authorList>
    </citation>
    <scope>NUCLEOTIDE SEQUENCE [LARGE SCALE GENOMIC DNA]</scope>
    <source>
        <strain evidence="2">cv. Punajuju</strain>
        <tissue evidence="1">Leaves</tissue>
    </source>
</reference>
<name>A0ACB8ZVW9_CICIN</name>
<protein>
    <submittedName>
        <fullName evidence="1">Uncharacterized protein</fullName>
    </submittedName>
</protein>
<proteinExistence type="predicted"/>
<evidence type="ECO:0000313" key="1">
    <source>
        <dbReference type="EMBL" id="KAI3701343.1"/>
    </source>
</evidence>
<comment type="caution">
    <text evidence="1">The sequence shown here is derived from an EMBL/GenBank/DDBJ whole genome shotgun (WGS) entry which is preliminary data.</text>
</comment>